<accession>A0AAW4R1L1</accession>
<reference evidence="1" key="1">
    <citation type="submission" date="2020-08" db="EMBL/GenBank/DDBJ databases">
        <title>Fungal Genomes of the International Space Station.</title>
        <authorList>
            <person name="Seuylemezian A."/>
            <person name="Singh N.K."/>
            <person name="Wood J."/>
            <person name="Venkateswaran K."/>
        </authorList>
    </citation>
    <scope>NUCLEOTIDE SEQUENCE</scope>
    <source>
        <strain evidence="1">I2-B2</strain>
    </source>
</reference>
<sequence>METKKTMKFNSNSTGIVGFLKALKQIENQFNITRSNFLIFLEPTGGNYSYLVQQVLLNEEYQLFQVESKAFGELRNNNLSISEKSDLMAAKVMSYMGWHKQLPLTCKELL</sequence>
<dbReference type="EMBL" id="JACLPZ010000070">
    <property type="protein sequence ID" value="MBY0040899.1"/>
    <property type="molecule type" value="Genomic_DNA"/>
</dbReference>
<comment type="caution">
    <text evidence="1">The sequence shown here is derived from an EMBL/GenBank/DDBJ whole genome shotgun (WGS) entry which is preliminary data.</text>
</comment>
<name>A0AAW4R1L1_BACCE</name>
<proteinExistence type="predicted"/>
<dbReference type="AlphaFoldDB" id="A0AAW4R1L1"/>
<dbReference type="Proteomes" id="UP001197806">
    <property type="component" value="Unassembled WGS sequence"/>
</dbReference>
<evidence type="ECO:0000313" key="2">
    <source>
        <dbReference type="Proteomes" id="UP001197806"/>
    </source>
</evidence>
<organism evidence="1 2">
    <name type="scientific">Bacillus cereus</name>
    <dbReference type="NCBI Taxonomy" id="1396"/>
    <lineage>
        <taxon>Bacteria</taxon>
        <taxon>Bacillati</taxon>
        <taxon>Bacillota</taxon>
        <taxon>Bacilli</taxon>
        <taxon>Bacillales</taxon>
        <taxon>Bacillaceae</taxon>
        <taxon>Bacillus</taxon>
        <taxon>Bacillus cereus group</taxon>
    </lineage>
</organism>
<evidence type="ECO:0000313" key="1">
    <source>
        <dbReference type="EMBL" id="MBY0040899.1"/>
    </source>
</evidence>
<protein>
    <submittedName>
        <fullName evidence="1">Uncharacterized protein</fullName>
    </submittedName>
</protein>
<gene>
    <name evidence="1" type="ORF">H7U08_30930</name>
</gene>